<gene>
    <name evidence="1" type="ORF">TIFTF001_024038</name>
</gene>
<name>A0AA88B0G3_FICCA</name>
<protein>
    <submittedName>
        <fullName evidence="1">Uncharacterized protein</fullName>
    </submittedName>
</protein>
<sequence length="260" mass="28803">MLMIIIYRHIMKIIVSCQISGPRVIPETPAGSHHRQFHHSQNTPRVEMSCPMLSHRETAKRRSNLTKLPLRCSRIYISTPLSYAVPMSVIIRRCIRCLHLDLSLTPLPFSSSLSLYSLSLSSVSLSPQPAQLGSFLSVSNRSRVAFQTPWVLFFFFHHSKLERVGSVSENAKDLLRRIGDFYGGGWWLRRESWRCLGTGIGTGRIGIGVGTGVGRIGIGIGIGIGIEEVHEGFGLVESMLCEGFGKENKVGLLVCDPEQG</sequence>
<keyword evidence="2" id="KW-1185">Reference proteome</keyword>
<dbReference type="Proteomes" id="UP001187192">
    <property type="component" value="Unassembled WGS sequence"/>
</dbReference>
<evidence type="ECO:0000313" key="1">
    <source>
        <dbReference type="EMBL" id="GMN54921.1"/>
    </source>
</evidence>
<accession>A0AA88B0G3</accession>
<proteinExistence type="predicted"/>
<dbReference type="AlphaFoldDB" id="A0AA88B0G3"/>
<reference evidence="1" key="1">
    <citation type="submission" date="2023-07" db="EMBL/GenBank/DDBJ databases">
        <title>draft genome sequence of fig (Ficus carica).</title>
        <authorList>
            <person name="Takahashi T."/>
            <person name="Nishimura K."/>
        </authorList>
    </citation>
    <scope>NUCLEOTIDE SEQUENCE</scope>
</reference>
<organism evidence="1 2">
    <name type="scientific">Ficus carica</name>
    <name type="common">Common fig</name>
    <dbReference type="NCBI Taxonomy" id="3494"/>
    <lineage>
        <taxon>Eukaryota</taxon>
        <taxon>Viridiplantae</taxon>
        <taxon>Streptophyta</taxon>
        <taxon>Embryophyta</taxon>
        <taxon>Tracheophyta</taxon>
        <taxon>Spermatophyta</taxon>
        <taxon>Magnoliopsida</taxon>
        <taxon>eudicotyledons</taxon>
        <taxon>Gunneridae</taxon>
        <taxon>Pentapetalae</taxon>
        <taxon>rosids</taxon>
        <taxon>fabids</taxon>
        <taxon>Rosales</taxon>
        <taxon>Moraceae</taxon>
        <taxon>Ficeae</taxon>
        <taxon>Ficus</taxon>
    </lineage>
</organism>
<comment type="caution">
    <text evidence="1">The sequence shown here is derived from an EMBL/GenBank/DDBJ whole genome shotgun (WGS) entry which is preliminary data.</text>
</comment>
<evidence type="ECO:0000313" key="2">
    <source>
        <dbReference type="Proteomes" id="UP001187192"/>
    </source>
</evidence>
<dbReference type="EMBL" id="BTGU01000054">
    <property type="protein sequence ID" value="GMN54921.1"/>
    <property type="molecule type" value="Genomic_DNA"/>
</dbReference>
<dbReference type="Gramene" id="FCD_00026782-RA">
    <property type="protein sequence ID" value="FCD_00026782-RA:cds"/>
    <property type="gene ID" value="FCD_00026782"/>
</dbReference>